<dbReference type="GO" id="GO:0006631">
    <property type="term" value="P:fatty acid metabolic process"/>
    <property type="evidence" value="ECO:0007669"/>
    <property type="project" value="TreeGrafter"/>
</dbReference>
<feature type="domain" description="AMP-dependent synthetase/ligase" evidence="3">
    <location>
        <begin position="23"/>
        <end position="369"/>
    </location>
</feature>
<dbReference type="Gene3D" id="3.40.50.12780">
    <property type="entry name" value="N-terminal domain of ligase-like"/>
    <property type="match status" value="1"/>
</dbReference>
<accession>A0A1G6XE59</accession>
<comment type="similarity">
    <text evidence="1">Belongs to the ATP-dependent AMP-binding enzyme family.</text>
</comment>
<evidence type="ECO:0000256" key="1">
    <source>
        <dbReference type="ARBA" id="ARBA00006432"/>
    </source>
</evidence>
<evidence type="ECO:0000256" key="2">
    <source>
        <dbReference type="ARBA" id="ARBA00022598"/>
    </source>
</evidence>
<dbReference type="InterPro" id="IPR000873">
    <property type="entry name" value="AMP-dep_synth/lig_dom"/>
</dbReference>
<dbReference type="STRING" id="938405.SAMN02927895_03715"/>
<keyword evidence="6" id="KW-1185">Reference proteome</keyword>
<reference evidence="5 6" key="1">
    <citation type="submission" date="2016-10" db="EMBL/GenBank/DDBJ databases">
        <authorList>
            <person name="de Groot N.N."/>
        </authorList>
    </citation>
    <scope>NUCLEOTIDE SEQUENCE [LARGE SCALE GENOMIC DNA]</scope>
    <source>
        <strain evidence="5 6">CPCC 100156</strain>
    </source>
</reference>
<dbReference type="EMBL" id="FMZX01000012">
    <property type="protein sequence ID" value="SDD75526.1"/>
    <property type="molecule type" value="Genomic_DNA"/>
</dbReference>
<protein>
    <submittedName>
        <fullName evidence="5">Crotonobetaine/carnitine-CoA ligase</fullName>
    </submittedName>
</protein>
<organism evidence="5 6">
    <name type="scientific">Belnapia rosea</name>
    <dbReference type="NCBI Taxonomy" id="938405"/>
    <lineage>
        <taxon>Bacteria</taxon>
        <taxon>Pseudomonadati</taxon>
        <taxon>Pseudomonadota</taxon>
        <taxon>Alphaproteobacteria</taxon>
        <taxon>Acetobacterales</taxon>
        <taxon>Roseomonadaceae</taxon>
        <taxon>Belnapia</taxon>
    </lineage>
</organism>
<proteinExistence type="inferred from homology"/>
<dbReference type="PROSITE" id="PS00455">
    <property type="entry name" value="AMP_BINDING"/>
    <property type="match status" value="1"/>
</dbReference>
<gene>
    <name evidence="5" type="ORF">SAMN04487779_10121</name>
</gene>
<dbReference type="PANTHER" id="PTHR43201">
    <property type="entry name" value="ACYL-COA SYNTHETASE"/>
    <property type="match status" value="1"/>
</dbReference>
<dbReference type="Gene3D" id="3.30.300.30">
    <property type="match status" value="1"/>
</dbReference>
<feature type="non-terminal residue" evidence="5">
    <location>
        <position position="538"/>
    </location>
</feature>
<dbReference type="Pfam" id="PF13193">
    <property type="entry name" value="AMP-binding_C"/>
    <property type="match status" value="1"/>
</dbReference>
<dbReference type="PANTHER" id="PTHR43201:SF5">
    <property type="entry name" value="MEDIUM-CHAIN ACYL-COA LIGASE ACSF2, MITOCHONDRIAL"/>
    <property type="match status" value="1"/>
</dbReference>
<dbReference type="Pfam" id="PF00501">
    <property type="entry name" value="AMP-binding"/>
    <property type="match status" value="1"/>
</dbReference>
<keyword evidence="2 5" id="KW-0436">Ligase</keyword>
<evidence type="ECO:0000259" key="4">
    <source>
        <dbReference type="Pfam" id="PF13193"/>
    </source>
</evidence>
<dbReference type="AlphaFoldDB" id="A0A1G6XE59"/>
<dbReference type="Proteomes" id="UP000198925">
    <property type="component" value="Unassembled WGS sequence"/>
</dbReference>
<dbReference type="InterPro" id="IPR042099">
    <property type="entry name" value="ANL_N_sf"/>
</dbReference>
<evidence type="ECO:0000313" key="5">
    <source>
        <dbReference type="EMBL" id="SDD75526.1"/>
    </source>
</evidence>
<dbReference type="SUPFAM" id="SSF56801">
    <property type="entry name" value="Acetyl-CoA synthetase-like"/>
    <property type="match status" value="1"/>
</dbReference>
<evidence type="ECO:0000313" key="6">
    <source>
        <dbReference type="Proteomes" id="UP000198925"/>
    </source>
</evidence>
<name>A0A1G6XE59_9PROT</name>
<dbReference type="InterPro" id="IPR045851">
    <property type="entry name" value="AMP-bd_C_sf"/>
</dbReference>
<evidence type="ECO:0000259" key="3">
    <source>
        <dbReference type="Pfam" id="PF00501"/>
    </source>
</evidence>
<feature type="domain" description="AMP-binding enzyme C-terminal" evidence="4">
    <location>
        <begin position="421"/>
        <end position="494"/>
    </location>
</feature>
<dbReference type="InterPro" id="IPR020845">
    <property type="entry name" value="AMP-binding_CS"/>
</dbReference>
<dbReference type="GO" id="GO:0031956">
    <property type="term" value="F:medium-chain fatty acid-CoA ligase activity"/>
    <property type="evidence" value="ECO:0007669"/>
    <property type="project" value="TreeGrafter"/>
</dbReference>
<sequence>MAGFQHGMPGPFAGMDLPWLLTAKARQRGSHPFLIWVPAEGPEESWSYGRFHAEVGQLAAGLARRGIGPGDPVLVHLENAPELLLAYFALAELGAIAVLTNTRAAADELAYFAQHSRSVAAITQPNMAALVDGAAPGLRWIAVTGTAGWAGLFADPTSRPRRAPEPERPLSVLYTSGTTSRPKGVVWTHANALWAARVNASHEGLVPEDVHQVYLPLFHANALGYSMLATLWAGGTVVLQPKWSTSRFWPVALRHRTTWVSFIWFSLRAVLEAEIPPGHHLRMFGFATSDPPAAARLGVPGIGWWGMTETVSHGIVGSLHVPNRPGAIGRAAPEYDIRILREDGSPVAPGETGSLFCRGVRGVSMFLEYLHDPAATAAVFDAEGWFATGDLVTLLDDGSIQFTDRAKDMLKVGAENVAASEIERVVLGVAGVREAAVVGRAHPMLDEVPVAFVTLAEGADAARLPEAVIAACREALADFKVPREVLVIEDMPRATLEKIAKAELRKRLIPNPIDQNRCAQSRSPMDMIVQGCSTRRFQ</sequence>
<dbReference type="InterPro" id="IPR025110">
    <property type="entry name" value="AMP-bd_C"/>
</dbReference>
<dbReference type="RefSeq" id="WP_143018186.1">
    <property type="nucleotide sequence ID" value="NZ_FMZX01000012.1"/>
</dbReference>